<accession>A0A2P4X0K7</accession>
<feature type="signal peptide" evidence="1">
    <location>
        <begin position="1"/>
        <end position="15"/>
    </location>
</feature>
<gene>
    <name evidence="3" type="ORF">PHPALM_36193</name>
</gene>
<proteinExistence type="predicted"/>
<dbReference type="Pfam" id="PF07727">
    <property type="entry name" value="RVT_2"/>
    <property type="match status" value="1"/>
</dbReference>
<dbReference type="OrthoDB" id="107791at2759"/>
<feature type="domain" description="Reverse transcriptase Ty1/copia-type" evidence="2">
    <location>
        <begin position="6"/>
        <end position="177"/>
    </location>
</feature>
<dbReference type="PANTHER" id="PTHR11439:SF467">
    <property type="entry name" value="INTEGRASE CATALYTIC DOMAIN-CONTAINING PROTEIN"/>
    <property type="match status" value="1"/>
</dbReference>
<dbReference type="Proteomes" id="UP000237271">
    <property type="component" value="Unassembled WGS sequence"/>
</dbReference>
<evidence type="ECO:0000313" key="4">
    <source>
        <dbReference type="Proteomes" id="UP000237271"/>
    </source>
</evidence>
<feature type="chain" id="PRO_5015147726" evidence="1">
    <location>
        <begin position="16"/>
        <end position="312"/>
    </location>
</feature>
<evidence type="ECO:0000259" key="2">
    <source>
        <dbReference type="Pfam" id="PF07727"/>
    </source>
</evidence>
<dbReference type="InterPro" id="IPR013103">
    <property type="entry name" value="RVT_2"/>
</dbReference>
<keyword evidence="4" id="KW-1185">Reference proteome</keyword>
<reference evidence="3 4" key="1">
    <citation type="journal article" date="2017" name="Genome Biol. Evol.">
        <title>Phytophthora megakarya and P. palmivora, closely related causal agents of cacao black pod rot, underwent increases in genome sizes and gene numbers by different mechanisms.</title>
        <authorList>
            <person name="Ali S.S."/>
            <person name="Shao J."/>
            <person name="Lary D.J."/>
            <person name="Kronmiller B."/>
            <person name="Shen D."/>
            <person name="Strem M.D."/>
            <person name="Amoako-Attah I."/>
            <person name="Akrofi A.Y."/>
            <person name="Begoude B.A."/>
            <person name="Ten Hoopen G.M."/>
            <person name="Coulibaly K."/>
            <person name="Kebe B.I."/>
            <person name="Melnick R.L."/>
            <person name="Guiltinan M.J."/>
            <person name="Tyler B.M."/>
            <person name="Meinhardt L.W."/>
            <person name="Bailey B.A."/>
        </authorList>
    </citation>
    <scope>NUCLEOTIDE SEQUENCE [LARGE SCALE GENOMIC DNA]</scope>
    <source>
        <strain evidence="4">sbr112.9</strain>
    </source>
</reference>
<evidence type="ECO:0000313" key="3">
    <source>
        <dbReference type="EMBL" id="POM59071.1"/>
    </source>
</evidence>
<keyword evidence="1" id="KW-0732">Signal</keyword>
<organism evidence="3 4">
    <name type="scientific">Phytophthora palmivora</name>
    <dbReference type="NCBI Taxonomy" id="4796"/>
    <lineage>
        <taxon>Eukaryota</taxon>
        <taxon>Sar</taxon>
        <taxon>Stramenopiles</taxon>
        <taxon>Oomycota</taxon>
        <taxon>Peronosporomycetes</taxon>
        <taxon>Peronosporales</taxon>
        <taxon>Peronosporaceae</taxon>
        <taxon>Phytophthora</taxon>
    </lineage>
</organism>
<evidence type="ECO:0000256" key="1">
    <source>
        <dbReference type="SAM" id="SignalP"/>
    </source>
</evidence>
<protein>
    <submittedName>
        <fullName evidence="3">Transposable element</fullName>
    </submittedName>
</protein>
<dbReference type="EMBL" id="NCKW01020111">
    <property type="protein sequence ID" value="POM59071.1"/>
    <property type="molecule type" value="Genomic_DNA"/>
</dbReference>
<dbReference type="AlphaFoldDB" id="A0A2P4X0K7"/>
<comment type="caution">
    <text evidence="3">The sequence shown here is derived from an EMBL/GenBank/DDBJ whole genome shotgun (WGS) entry which is preliminary data.</text>
</comment>
<name>A0A2P4X0K7_9STRA</name>
<dbReference type="PANTHER" id="PTHR11439">
    <property type="entry name" value="GAG-POL-RELATED RETROTRANSPOSON"/>
    <property type="match status" value="1"/>
</dbReference>
<sequence length="312" mass="35045">MLLVLLIALLLGLEARHTDLETAYLNSSMKDGMIYMELPAYFNDGTDRVCLLLNRIYGLNQAARIWYQTLHAGLVQIGFHRCAFNGVLYVKYIDGRIVLVTVYVDDTMVIGKPGNIDAVIEELRQTFVMMDLGRVKHLLSKQIHYEPGVMLCLSQTAYIDRHLVEFGKSTVGTVGSPQIHNEKMLPLEKDKTKVNDPEDSCSRPDIANIVRCLERRAGSYTKEKFSCAKRVLPYLAGTRTHGLVCRSRKLQLYGYSDAEHANCPDTSRSISGHVLKFNQWGFGFKSKKQNTVTDGTCKSELVAASTCIENLL</sequence>